<evidence type="ECO:0000313" key="2">
    <source>
        <dbReference type="Proteomes" id="UP000479710"/>
    </source>
</evidence>
<dbReference type="Proteomes" id="UP000479710">
    <property type="component" value="Unassembled WGS sequence"/>
</dbReference>
<gene>
    <name evidence="1" type="ORF">E2562_021551</name>
</gene>
<comment type="caution">
    <text evidence="1">The sequence shown here is derived from an EMBL/GenBank/DDBJ whole genome shotgun (WGS) entry which is preliminary data.</text>
</comment>
<evidence type="ECO:0000313" key="1">
    <source>
        <dbReference type="EMBL" id="KAF0929448.1"/>
    </source>
</evidence>
<reference evidence="1 2" key="1">
    <citation type="submission" date="2019-11" db="EMBL/GenBank/DDBJ databases">
        <title>Whole genome sequence of Oryza granulata.</title>
        <authorList>
            <person name="Li W."/>
        </authorList>
    </citation>
    <scope>NUCLEOTIDE SEQUENCE [LARGE SCALE GENOMIC DNA]</scope>
    <source>
        <strain evidence="2">cv. Menghai</strain>
        <tissue evidence="1">Leaf</tissue>
    </source>
</reference>
<dbReference type="EMBL" id="SPHZ02000002">
    <property type="protein sequence ID" value="KAF0929448.1"/>
    <property type="molecule type" value="Genomic_DNA"/>
</dbReference>
<name>A0A6G1EXP6_9ORYZ</name>
<dbReference type="AlphaFoldDB" id="A0A6G1EXP6"/>
<protein>
    <submittedName>
        <fullName evidence="1">Uncharacterized protein</fullName>
    </submittedName>
</protein>
<keyword evidence="2" id="KW-1185">Reference proteome</keyword>
<organism evidence="1 2">
    <name type="scientific">Oryza meyeriana var. granulata</name>
    <dbReference type="NCBI Taxonomy" id="110450"/>
    <lineage>
        <taxon>Eukaryota</taxon>
        <taxon>Viridiplantae</taxon>
        <taxon>Streptophyta</taxon>
        <taxon>Embryophyta</taxon>
        <taxon>Tracheophyta</taxon>
        <taxon>Spermatophyta</taxon>
        <taxon>Magnoliopsida</taxon>
        <taxon>Liliopsida</taxon>
        <taxon>Poales</taxon>
        <taxon>Poaceae</taxon>
        <taxon>BOP clade</taxon>
        <taxon>Oryzoideae</taxon>
        <taxon>Oryzeae</taxon>
        <taxon>Oryzinae</taxon>
        <taxon>Oryza</taxon>
        <taxon>Oryza meyeriana</taxon>
    </lineage>
</organism>
<accession>A0A6G1EXP6</accession>
<proteinExistence type="predicted"/>
<sequence>MDWAVWDGVDGAARVKAELRDSWARAGRVAEQRERGVFAACHGVARRTGELVVWDDMLAFEAEQGSEVTRLPNAVGTWRWLNQLDMVRRRGAAAWWLLVCIRTSTSRARRTASKRGYPS</sequence>